<evidence type="ECO:0000313" key="2">
    <source>
        <dbReference type="EMBL" id="SNV49170.1"/>
    </source>
</evidence>
<accession>A0AAJ4XBS2</accession>
<organism evidence="2 3">
    <name type="scientific">Sphingobacterium mizutaii</name>
    <dbReference type="NCBI Taxonomy" id="1010"/>
    <lineage>
        <taxon>Bacteria</taxon>
        <taxon>Pseudomonadati</taxon>
        <taxon>Bacteroidota</taxon>
        <taxon>Sphingobacteriia</taxon>
        <taxon>Sphingobacteriales</taxon>
        <taxon>Sphingobacteriaceae</taxon>
        <taxon>Sphingobacterium</taxon>
    </lineage>
</organism>
<gene>
    <name evidence="2" type="ORF">SAMEA4412673_01708</name>
</gene>
<feature type="chain" id="PRO_5042620202" description="NigD-like protein" evidence="1">
    <location>
        <begin position="23"/>
        <end position="208"/>
    </location>
</feature>
<dbReference type="KEGG" id="smiz:4412673_01708"/>
<proteinExistence type="predicted"/>
<reference evidence="2 3" key="1">
    <citation type="submission" date="2017-06" db="EMBL/GenBank/DDBJ databases">
        <authorList>
            <consortium name="Pathogen Informatics"/>
        </authorList>
    </citation>
    <scope>NUCLEOTIDE SEQUENCE [LARGE SCALE GENOMIC DNA]</scope>
    <source>
        <strain evidence="2 3">NCTC12149</strain>
    </source>
</reference>
<dbReference type="AlphaFoldDB" id="A0AAJ4XBS2"/>
<name>A0AAJ4XBS2_9SPHI</name>
<sequence>MKNKAFTTFTLFLLLLSTIFFNSCDKEGNPLPDDRFVEIAYNGETFIQQGRAFDLNYRSGPKFDYNYHNLPQYANGVRYITLHASLKKKGSKESPIHTIFVKIPVGKEILLNHEYVIRSLPGKQIINKMDDYISINERENLSFIRYNPFLDYSQYIFGDGKVYFTKITKKENGAEDIEGTFEFTIPSFAEDEGFDVVKGKFKLYLNKI</sequence>
<dbReference type="EMBL" id="LT906468">
    <property type="protein sequence ID" value="SNV49170.1"/>
    <property type="molecule type" value="Genomic_DNA"/>
</dbReference>
<evidence type="ECO:0008006" key="4">
    <source>
        <dbReference type="Google" id="ProtNLM"/>
    </source>
</evidence>
<feature type="signal peptide" evidence="1">
    <location>
        <begin position="1"/>
        <end position="22"/>
    </location>
</feature>
<dbReference type="Proteomes" id="UP000215355">
    <property type="component" value="Chromosome 1"/>
</dbReference>
<keyword evidence="1" id="KW-0732">Signal</keyword>
<evidence type="ECO:0000256" key="1">
    <source>
        <dbReference type="SAM" id="SignalP"/>
    </source>
</evidence>
<evidence type="ECO:0000313" key="3">
    <source>
        <dbReference type="Proteomes" id="UP000215355"/>
    </source>
</evidence>
<dbReference type="RefSeq" id="WP_093095733.1">
    <property type="nucleotide sequence ID" value="NZ_FNGK01000001.1"/>
</dbReference>
<protein>
    <recommendedName>
        <fullName evidence="4">NigD-like protein</fullName>
    </recommendedName>
</protein>